<keyword evidence="1" id="KW-0812">Transmembrane</keyword>
<dbReference type="EMBL" id="CP006868">
    <property type="protein sequence ID" value="UXD22681.1"/>
    <property type="molecule type" value="Genomic_DNA"/>
</dbReference>
<proteinExistence type="predicted"/>
<evidence type="ECO:0000256" key="1">
    <source>
        <dbReference type="SAM" id="Phobius"/>
    </source>
</evidence>
<dbReference type="AlphaFoldDB" id="A0A977PKB0"/>
<keyword evidence="3" id="KW-1185">Reference proteome</keyword>
<evidence type="ECO:0000313" key="2">
    <source>
        <dbReference type="EMBL" id="UXD22681.1"/>
    </source>
</evidence>
<dbReference type="KEGG" id="ipc:IPA_07315"/>
<dbReference type="Proteomes" id="UP001063698">
    <property type="component" value="Chromosome"/>
</dbReference>
<keyword evidence="1" id="KW-1133">Transmembrane helix</keyword>
<organism evidence="2 3">
    <name type="scientific">Ignicoccus pacificus DSM 13166</name>
    <dbReference type="NCBI Taxonomy" id="940294"/>
    <lineage>
        <taxon>Archaea</taxon>
        <taxon>Thermoproteota</taxon>
        <taxon>Thermoprotei</taxon>
        <taxon>Desulfurococcales</taxon>
        <taxon>Desulfurococcaceae</taxon>
        <taxon>Ignicoccus</taxon>
    </lineage>
</organism>
<name>A0A977PKB0_9CREN</name>
<reference evidence="2" key="1">
    <citation type="submission" date="2013-11" db="EMBL/GenBank/DDBJ databases">
        <title>Comparative genomics of Ignicoccus.</title>
        <authorList>
            <person name="Podar M."/>
        </authorList>
    </citation>
    <scope>NUCLEOTIDE SEQUENCE</scope>
    <source>
        <strain evidence="2">DSM 13166</strain>
    </source>
</reference>
<sequence length="50" mass="5660">MLKWMIGLVASMWISIVIGIIVALMKMGDLMTFRDSAVSLSLINNERCMR</sequence>
<feature type="transmembrane region" description="Helical" evidence="1">
    <location>
        <begin position="6"/>
        <end position="25"/>
    </location>
</feature>
<gene>
    <name evidence="2" type="ORF">IPA_07315</name>
</gene>
<keyword evidence="1" id="KW-0472">Membrane</keyword>
<protein>
    <submittedName>
        <fullName evidence="2">Uncharacterized protein</fullName>
    </submittedName>
</protein>
<evidence type="ECO:0000313" key="3">
    <source>
        <dbReference type="Proteomes" id="UP001063698"/>
    </source>
</evidence>
<accession>A0A977PKB0</accession>